<name>K8DYK8_9FIRM</name>
<reference evidence="1 2" key="1">
    <citation type="journal article" date="2013" name="Genome Announc.">
        <title>Genome Sequence of the Sulfate-Reducing Bacterium Desulfotomaculum hydrothermale Lam5(T).</title>
        <authorList>
            <person name="Amin O."/>
            <person name="Fardeau M.L."/>
            <person name="Valette O."/>
            <person name="Hirschler-Rea A."/>
            <person name="Barbe V."/>
            <person name="Medigue C."/>
            <person name="Vacherie B."/>
            <person name="Ollivier B."/>
            <person name="Bertin P.N."/>
            <person name="Dolla A."/>
        </authorList>
    </citation>
    <scope>NUCLEOTIDE SEQUENCE [LARGE SCALE GENOMIC DNA]</scope>
    <source>
        <strain evidence="2">Lam5 / DSM 18033</strain>
    </source>
</reference>
<gene>
    <name evidence="1" type="ORF">DESHY_160043</name>
</gene>
<evidence type="ECO:0000313" key="1">
    <source>
        <dbReference type="EMBL" id="CCO07919.1"/>
    </source>
</evidence>
<evidence type="ECO:0000313" key="2">
    <source>
        <dbReference type="Proteomes" id="UP000009315"/>
    </source>
</evidence>
<organism evidence="1 2">
    <name type="scientific">Desulforamulus hydrothermalis Lam5 = DSM 18033</name>
    <dbReference type="NCBI Taxonomy" id="1121428"/>
    <lineage>
        <taxon>Bacteria</taxon>
        <taxon>Bacillati</taxon>
        <taxon>Bacillota</taxon>
        <taxon>Clostridia</taxon>
        <taxon>Eubacteriales</taxon>
        <taxon>Peptococcaceae</taxon>
        <taxon>Desulforamulus</taxon>
    </lineage>
</organism>
<proteinExistence type="predicted"/>
<dbReference type="Proteomes" id="UP000009315">
    <property type="component" value="Unassembled WGS sequence"/>
</dbReference>
<sequence>MNYEIQLTPEAQDDLRNIFEYIAHDLQSV</sequence>
<protein>
    <submittedName>
        <fullName evidence="1">Addiction module toxin RelE</fullName>
    </submittedName>
</protein>
<keyword evidence="2" id="KW-1185">Reference proteome</keyword>
<accession>K8DYK8</accession>
<dbReference type="AlphaFoldDB" id="K8DYK8"/>
<comment type="caution">
    <text evidence="1">The sequence shown here is derived from an EMBL/GenBank/DDBJ whole genome shotgun (WGS) entry which is preliminary data.</text>
</comment>
<dbReference type="EMBL" id="CAOS01000008">
    <property type="protein sequence ID" value="CCO07919.1"/>
    <property type="molecule type" value="Genomic_DNA"/>
</dbReference>